<dbReference type="EMBL" id="JANAVB010026999">
    <property type="protein sequence ID" value="KAJ6818767.1"/>
    <property type="molecule type" value="Genomic_DNA"/>
</dbReference>
<evidence type="ECO:0000313" key="1">
    <source>
        <dbReference type="EMBL" id="KAJ6818767.1"/>
    </source>
</evidence>
<sequence length="105" mass="11790">MRRLPTAGGMSIHCSEASTTNGFDLRWWHSQQHGDDSEEVPIQHDLTGLRQIWSEETEGTSVSDGGLQGGFSRIEEAHKLRRNVHGLRGGTRVEEALQSRRLPTR</sequence>
<reference evidence="1" key="1">
    <citation type="journal article" date="2023" name="GigaByte">
        <title>Genome assembly of the bearded iris, Iris pallida Lam.</title>
        <authorList>
            <person name="Bruccoleri R.E."/>
            <person name="Oakeley E.J."/>
            <person name="Faust A.M.E."/>
            <person name="Altorfer M."/>
            <person name="Dessus-Babus S."/>
            <person name="Burckhardt D."/>
            <person name="Oertli M."/>
            <person name="Naumann U."/>
            <person name="Petersen F."/>
            <person name="Wong J."/>
        </authorList>
    </citation>
    <scope>NUCLEOTIDE SEQUENCE</scope>
    <source>
        <strain evidence="1">GSM-AAB239-AS_SAM_17_03QT</strain>
    </source>
</reference>
<protein>
    <submittedName>
        <fullName evidence="1">Uncharacterized protein</fullName>
    </submittedName>
</protein>
<reference evidence="1" key="2">
    <citation type="submission" date="2023-04" db="EMBL/GenBank/DDBJ databases">
        <authorList>
            <person name="Bruccoleri R.E."/>
            <person name="Oakeley E.J."/>
            <person name="Faust A.-M."/>
            <person name="Dessus-Babus S."/>
            <person name="Altorfer M."/>
            <person name="Burckhardt D."/>
            <person name="Oertli M."/>
            <person name="Naumann U."/>
            <person name="Petersen F."/>
            <person name="Wong J."/>
        </authorList>
    </citation>
    <scope>NUCLEOTIDE SEQUENCE</scope>
    <source>
        <strain evidence="1">GSM-AAB239-AS_SAM_17_03QT</strain>
        <tissue evidence="1">Leaf</tissue>
    </source>
</reference>
<accession>A0AAX6FR49</accession>
<comment type="caution">
    <text evidence="1">The sequence shown here is derived from an EMBL/GenBank/DDBJ whole genome shotgun (WGS) entry which is preliminary data.</text>
</comment>
<dbReference type="AlphaFoldDB" id="A0AAX6FR49"/>
<evidence type="ECO:0000313" key="2">
    <source>
        <dbReference type="Proteomes" id="UP001140949"/>
    </source>
</evidence>
<keyword evidence="2" id="KW-1185">Reference proteome</keyword>
<organism evidence="1 2">
    <name type="scientific">Iris pallida</name>
    <name type="common">Sweet iris</name>
    <dbReference type="NCBI Taxonomy" id="29817"/>
    <lineage>
        <taxon>Eukaryota</taxon>
        <taxon>Viridiplantae</taxon>
        <taxon>Streptophyta</taxon>
        <taxon>Embryophyta</taxon>
        <taxon>Tracheophyta</taxon>
        <taxon>Spermatophyta</taxon>
        <taxon>Magnoliopsida</taxon>
        <taxon>Liliopsida</taxon>
        <taxon>Asparagales</taxon>
        <taxon>Iridaceae</taxon>
        <taxon>Iridoideae</taxon>
        <taxon>Irideae</taxon>
        <taxon>Iris</taxon>
    </lineage>
</organism>
<name>A0AAX6FR49_IRIPA</name>
<dbReference type="Proteomes" id="UP001140949">
    <property type="component" value="Unassembled WGS sequence"/>
</dbReference>
<proteinExistence type="predicted"/>
<gene>
    <name evidence="1" type="ORF">M6B38_131970</name>
</gene>